<organism evidence="2 3">
    <name type="scientific">Brassica napus</name>
    <name type="common">Rape</name>
    <dbReference type="NCBI Taxonomy" id="3708"/>
    <lineage>
        <taxon>Eukaryota</taxon>
        <taxon>Viridiplantae</taxon>
        <taxon>Streptophyta</taxon>
        <taxon>Embryophyta</taxon>
        <taxon>Tracheophyta</taxon>
        <taxon>Spermatophyta</taxon>
        <taxon>Magnoliopsida</taxon>
        <taxon>eudicotyledons</taxon>
        <taxon>Gunneridae</taxon>
        <taxon>Pentapetalae</taxon>
        <taxon>rosids</taxon>
        <taxon>malvids</taxon>
        <taxon>Brassicales</taxon>
        <taxon>Brassicaceae</taxon>
        <taxon>Brassiceae</taxon>
        <taxon>Brassica</taxon>
    </lineage>
</organism>
<feature type="compositionally biased region" description="Polar residues" evidence="1">
    <location>
        <begin position="386"/>
        <end position="395"/>
    </location>
</feature>
<reference evidence="2 3" key="1">
    <citation type="submission" date="2021-05" db="EMBL/GenBank/DDBJ databases">
        <title>Genome Assembly of Synthetic Allotetraploid Brassica napus Reveals Homoeologous Exchanges between Subgenomes.</title>
        <authorList>
            <person name="Davis J.T."/>
        </authorList>
    </citation>
    <scope>NUCLEOTIDE SEQUENCE [LARGE SCALE GENOMIC DNA]</scope>
    <source>
        <strain evidence="3">cv. Da-Ae</strain>
        <tissue evidence="2">Seedling</tissue>
    </source>
</reference>
<accession>A0ABQ7XJL8</accession>
<dbReference type="EMBL" id="JAGKQM010000086">
    <property type="protein sequence ID" value="KAH0855402.1"/>
    <property type="molecule type" value="Genomic_DNA"/>
</dbReference>
<dbReference type="Proteomes" id="UP000824890">
    <property type="component" value="Unassembled WGS sequence"/>
</dbReference>
<feature type="compositionally biased region" description="Acidic residues" evidence="1">
    <location>
        <begin position="403"/>
        <end position="421"/>
    </location>
</feature>
<keyword evidence="3" id="KW-1185">Reference proteome</keyword>
<name>A0ABQ7XJL8_BRANA</name>
<evidence type="ECO:0000256" key="1">
    <source>
        <dbReference type="SAM" id="MobiDB-lite"/>
    </source>
</evidence>
<feature type="region of interest" description="Disordered" evidence="1">
    <location>
        <begin position="53"/>
        <end position="83"/>
    </location>
</feature>
<sequence>MNVYDDESLKQEVIYLHSLWHQGPPTRNPIHDPVQRSRPNYIPPADFQLLSRYGANPIHPQPPLSNKRSRPGSDREWPVKELPHSEKAKLAVSQIQRDTHRACREFFGKRAATSGEESDADDGGGGGGGDEEFQFLSRLFEENAKLKESYEKNTVHGEVWCLVCGGSGEKSVRKFKNCLALVQHSLAIHKTMRNQHRALAQVVCNVLGWDVNNPVASSQKDSQAAVEGATELPPDLKKLQEKQLVMSAEEQAKAVVLQMQQNASEALKGISVKDTTGSVENGDEQVSEELESISRLFSENVELKSYYEKNSEGGHFVCLVCCAATDKKMLKRFKHCHGLVLHSTKTPKIAIRAHKAFARFVCGLLGWEFDHLPRRIVKGGAPLVESSANQNNEKPSSMIEEHMNEDEVDFPEEDNEPCVGK</sequence>
<feature type="region of interest" description="Disordered" evidence="1">
    <location>
        <begin position="383"/>
        <end position="421"/>
    </location>
</feature>
<proteinExistence type="predicted"/>
<feature type="region of interest" description="Disordered" evidence="1">
    <location>
        <begin position="24"/>
        <end position="43"/>
    </location>
</feature>
<dbReference type="PANTHER" id="PTHR34546:SF3">
    <property type="entry name" value="OS06G0153600 PROTEIN"/>
    <property type="match status" value="1"/>
</dbReference>
<gene>
    <name evidence="2" type="ORF">HID58_008042</name>
</gene>
<dbReference type="PANTHER" id="PTHR34546">
    <property type="entry name" value="OS06G0153600 PROTEIN"/>
    <property type="match status" value="1"/>
</dbReference>
<evidence type="ECO:0000313" key="3">
    <source>
        <dbReference type="Proteomes" id="UP000824890"/>
    </source>
</evidence>
<feature type="region of interest" description="Disordered" evidence="1">
    <location>
        <begin position="108"/>
        <end position="128"/>
    </location>
</feature>
<evidence type="ECO:0000313" key="2">
    <source>
        <dbReference type="EMBL" id="KAH0855402.1"/>
    </source>
</evidence>
<protein>
    <submittedName>
        <fullName evidence="2">Uncharacterized protein</fullName>
    </submittedName>
</protein>
<comment type="caution">
    <text evidence="2">The sequence shown here is derived from an EMBL/GenBank/DDBJ whole genome shotgun (WGS) entry which is preliminary data.</text>
</comment>
<feature type="compositionally biased region" description="Basic and acidic residues" evidence="1">
    <location>
        <begin position="71"/>
        <end position="83"/>
    </location>
</feature>